<organism evidence="1 2">
    <name type="scientific">Candidatus Electrothrix marina</name>
    <dbReference type="NCBI Taxonomy" id="1859130"/>
    <lineage>
        <taxon>Bacteria</taxon>
        <taxon>Pseudomonadati</taxon>
        <taxon>Thermodesulfobacteriota</taxon>
        <taxon>Desulfobulbia</taxon>
        <taxon>Desulfobulbales</taxon>
        <taxon>Desulfobulbaceae</taxon>
        <taxon>Candidatus Electrothrix</taxon>
    </lineage>
</organism>
<evidence type="ECO:0000313" key="1">
    <source>
        <dbReference type="EMBL" id="RWX51536.1"/>
    </source>
</evidence>
<reference evidence="1 2" key="1">
    <citation type="submission" date="2017-01" db="EMBL/GenBank/DDBJ databases">
        <title>The cable genome- insights into the physiology and evolution of filamentous bacteria capable of sulfide oxidation via long distance electron transfer.</title>
        <authorList>
            <person name="Schreiber L."/>
            <person name="Bjerg J.T."/>
            <person name="Boggild A."/>
            <person name="Van De Vossenberg J."/>
            <person name="Meysman F."/>
            <person name="Nielsen L.P."/>
            <person name="Schramm A."/>
            <person name="Kjeldsen K.U."/>
        </authorList>
    </citation>
    <scope>NUCLEOTIDE SEQUENCE [LARGE SCALE GENOMIC DNA]</scope>
    <source>
        <strain evidence="1">A5</strain>
    </source>
</reference>
<protein>
    <submittedName>
        <fullName evidence="1">Uncharacterized protein</fullName>
    </submittedName>
</protein>
<gene>
    <name evidence="1" type="ORF">VU01_11207</name>
</gene>
<proteinExistence type="predicted"/>
<comment type="caution">
    <text evidence="1">The sequence shown here is derived from an EMBL/GenBank/DDBJ whole genome shotgun (WGS) entry which is preliminary data.</text>
</comment>
<feature type="non-terminal residue" evidence="1">
    <location>
        <position position="218"/>
    </location>
</feature>
<keyword evidence="2" id="KW-1185">Reference proteome</keyword>
<evidence type="ECO:0000313" key="2">
    <source>
        <dbReference type="Proteomes" id="UP000288892"/>
    </source>
</evidence>
<dbReference type="Proteomes" id="UP000288892">
    <property type="component" value="Unassembled WGS sequence"/>
</dbReference>
<dbReference type="AlphaFoldDB" id="A0A444JEL7"/>
<name>A0A444JEL7_9BACT</name>
<accession>A0A444JEL7</accession>
<dbReference type="EMBL" id="MTKS01000120">
    <property type="protein sequence ID" value="RWX51536.1"/>
    <property type="molecule type" value="Genomic_DNA"/>
</dbReference>
<sequence>MTPFLDVPFLPEETYVEFINGNSDCIDSVHFSLMGAKRLDNRVDPKSIDNLDTIIRMMEQVKVKNKYLLLNSIFYGPDLLLTKNEHLAHLIDCLDKCVNAGVVKGIIYCDQFLLQSLSVEAPELAKSLEAVPGTNTMLDSRAKISSHLAYIGETNFQLPSKLTLDRSLNRNFENLTDTVNWCRQAYPEIRIELLANEGCLPFCPYRNSHDAYIALGNH</sequence>